<organism evidence="1 2">
    <name type="scientific">Aphis craccivora</name>
    <name type="common">Cowpea aphid</name>
    <dbReference type="NCBI Taxonomy" id="307492"/>
    <lineage>
        <taxon>Eukaryota</taxon>
        <taxon>Metazoa</taxon>
        <taxon>Ecdysozoa</taxon>
        <taxon>Arthropoda</taxon>
        <taxon>Hexapoda</taxon>
        <taxon>Insecta</taxon>
        <taxon>Pterygota</taxon>
        <taxon>Neoptera</taxon>
        <taxon>Paraneoptera</taxon>
        <taxon>Hemiptera</taxon>
        <taxon>Sternorrhyncha</taxon>
        <taxon>Aphidomorpha</taxon>
        <taxon>Aphidoidea</taxon>
        <taxon>Aphididae</taxon>
        <taxon>Aphidini</taxon>
        <taxon>Aphis</taxon>
        <taxon>Aphis</taxon>
    </lineage>
</organism>
<gene>
    <name evidence="1" type="ORF">FWK35_00014873</name>
</gene>
<proteinExistence type="predicted"/>
<evidence type="ECO:0000313" key="2">
    <source>
        <dbReference type="Proteomes" id="UP000478052"/>
    </source>
</evidence>
<name>A0A6G0YAC8_APHCR</name>
<reference evidence="1 2" key="1">
    <citation type="submission" date="2019-08" db="EMBL/GenBank/DDBJ databases">
        <title>Whole genome of Aphis craccivora.</title>
        <authorList>
            <person name="Voronova N.V."/>
            <person name="Shulinski R.S."/>
            <person name="Bandarenka Y.V."/>
            <person name="Zhorov D.G."/>
            <person name="Warner D."/>
        </authorList>
    </citation>
    <scope>NUCLEOTIDE SEQUENCE [LARGE SCALE GENOMIC DNA]</scope>
    <source>
        <strain evidence="1">180601</strain>
        <tissue evidence="1">Whole Body</tissue>
    </source>
</reference>
<comment type="caution">
    <text evidence="1">The sequence shown here is derived from an EMBL/GenBank/DDBJ whole genome shotgun (WGS) entry which is preliminary data.</text>
</comment>
<accession>A0A6G0YAC8</accession>
<evidence type="ECO:0000313" key="1">
    <source>
        <dbReference type="EMBL" id="KAF0752176.1"/>
    </source>
</evidence>
<sequence>MVTPDHTYCGYPSRYVRCSAFHQSSACPNSPGTPPNFALYQGTYPASYKGCSVYDLQCCKKPISSNFPFDKAPYDIRLLIADKKRAIGLFQIYRLPSNKHDYNKLTNLLKKILANHKPYDLKIS</sequence>
<protein>
    <submittedName>
        <fullName evidence="1">Nucleic-acid-binding protein</fullName>
    </submittedName>
</protein>
<dbReference type="EMBL" id="VUJU01005132">
    <property type="protein sequence ID" value="KAF0752176.1"/>
    <property type="molecule type" value="Genomic_DNA"/>
</dbReference>
<dbReference type="Proteomes" id="UP000478052">
    <property type="component" value="Unassembled WGS sequence"/>
</dbReference>
<keyword evidence="2" id="KW-1185">Reference proteome</keyword>
<dbReference type="AlphaFoldDB" id="A0A6G0YAC8"/>